<evidence type="ECO:0000256" key="1">
    <source>
        <dbReference type="ARBA" id="ARBA00022786"/>
    </source>
</evidence>
<evidence type="ECO:0000313" key="3">
    <source>
        <dbReference type="EMBL" id="KAI1723596.1"/>
    </source>
</evidence>
<dbReference type="InterPro" id="IPR001810">
    <property type="entry name" value="F-box_dom"/>
</dbReference>
<accession>A0AAD4RBA4</accession>
<dbReference type="AlphaFoldDB" id="A0AAD4RBA4"/>
<dbReference type="Gene3D" id="3.80.10.10">
    <property type="entry name" value="Ribonuclease Inhibitor"/>
    <property type="match status" value="1"/>
</dbReference>
<dbReference type="GO" id="GO:0031146">
    <property type="term" value="P:SCF-dependent proteasomal ubiquitin-dependent protein catabolic process"/>
    <property type="evidence" value="ECO:0007669"/>
    <property type="project" value="TreeGrafter"/>
</dbReference>
<dbReference type="CDD" id="cd09917">
    <property type="entry name" value="F-box_SF"/>
    <property type="match status" value="1"/>
</dbReference>
<protein>
    <submittedName>
        <fullName evidence="3">F-box-like domain-containing protein</fullName>
    </submittedName>
</protein>
<dbReference type="GO" id="GO:0019005">
    <property type="term" value="C:SCF ubiquitin ligase complex"/>
    <property type="evidence" value="ECO:0007669"/>
    <property type="project" value="TreeGrafter"/>
</dbReference>
<proteinExistence type="predicted"/>
<sequence length="560" mass="63745">MGRIKEIDVLLKTYNIVPTAYTAPQNAEASRMNIAYNLRPTTTAQLDYCPPSKRKYLDVSQSNVPSSTARTEKRRKFSPKAELKKAKPITTRNTVETNGIKITSINHLPNEILAQIFSKVGIPDLLRLEIVCRRWASVVSEHAWNEVDTLSAEMLIHDPRYKAGYTVGIYHIRSLLNRCFRYLKKIYLAGFSDMLKTVICLELKCQLNSAIYQAKSLPAIEEIDASKSLILVSGEHKIIKLLSNTLKVVKVQGVYMPSTCQSELFEEIGKCNQLQSLDISEINFRLVPSSIEKLPQSLLNLNMSRCEMSGGCVARLVEKCHELRVLTSTNNCFRGRGAINMFKRMSRLEELDLSHCDILQLNDETNDNLFDGLKYLRKLWLSKSDFIDDMDLFSLSSNCKELEELNIDRSANDILRPAILTFYSLQQLAKLRKLSIIHMSNQINLDDNILMSIAEHSVLEELHIAGCSRITNKAIIYVLNTCKNLHTLNASNIPLLTFASLKEVFRIMKSHPNEKFVKNGQSFSMLPDMKFKRFIFENTGIHLTKAIKRTINGIVIEITF</sequence>
<reference evidence="3" key="1">
    <citation type="submission" date="2022-01" db="EMBL/GenBank/DDBJ databases">
        <title>Genome Sequence Resource for Two Populations of Ditylenchus destructor, the Migratory Endoparasitic Phytonematode.</title>
        <authorList>
            <person name="Zhang H."/>
            <person name="Lin R."/>
            <person name="Xie B."/>
        </authorList>
    </citation>
    <scope>NUCLEOTIDE SEQUENCE</scope>
    <source>
        <strain evidence="3">BazhouSP</strain>
    </source>
</reference>
<feature type="domain" description="F-box" evidence="2">
    <location>
        <begin position="102"/>
        <end position="147"/>
    </location>
</feature>
<dbReference type="PROSITE" id="PS50181">
    <property type="entry name" value="FBOX"/>
    <property type="match status" value="1"/>
</dbReference>
<dbReference type="InterPro" id="IPR036047">
    <property type="entry name" value="F-box-like_dom_sf"/>
</dbReference>
<dbReference type="EMBL" id="JAKKPZ010000003">
    <property type="protein sequence ID" value="KAI1723596.1"/>
    <property type="molecule type" value="Genomic_DNA"/>
</dbReference>
<dbReference type="SMART" id="SM00256">
    <property type="entry name" value="FBOX"/>
    <property type="match status" value="1"/>
</dbReference>
<dbReference type="Gene3D" id="1.20.1280.50">
    <property type="match status" value="1"/>
</dbReference>
<keyword evidence="1" id="KW-0833">Ubl conjugation pathway</keyword>
<gene>
    <name evidence="3" type="ORF">DdX_03759</name>
</gene>
<dbReference type="Proteomes" id="UP001201812">
    <property type="component" value="Unassembled WGS sequence"/>
</dbReference>
<dbReference type="SMART" id="SM00367">
    <property type="entry name" value="LRR_CC"/>
    <property type="match status" value="5"/>
</dbReference>
<evidence type="ECO:0000259" key="2">
    <source>
        <dbReference type="PROSITE" id="PS50181"/>
    </source>
</evidence>
<evidence type="ECO:0000313" key="4">
    <source>
        <dbReference type="Proteomes" id="UP001201812"/>
    </source>
</evidence>
<dbReference type="PANTHER" id="PTHR13318">
    <property type="entry name" value="PARTNER OF PAIRED, ISOFORM B-RELATED"/>
    <property type="match status" value="1"/>
</dbReference>
<dbReference type="InterPro" id="IPR006553">
    <property type="entry name" value="Leu-rich_rpt_Cys-con_subtyp"/>
</dbReference>
<dbReference type="SUPFAM" id="SSF81383">
    <property type="entry name" value="F-box domain"/>
    <property type="match status" value="1"/>
</dbReference>
<dbReference type="Pfam" id="PF12937">
    <property type="entry name" value="F-box-like"/>
    <property type="match status" value="1"/>
</dbReference>
<dbReference type="InterPro" id="IPR032675">
    <property type="entry name" value="LRR_dom_sf"/>
</dbReference>
<name>A0AAD4RBA4_9BILA</name>
<organism evidence="3 4">
    <name type="scientific">Ditylenchus destructor</name>
    <dbReference type="NCBI Taxonomy" id="166010"/>
    <lineage>
        <taxon>Eukaryota</taxon>
        <taxon>Metazoa</taxon>
        <taxon>Ecdysozoa</taxon>
        <taxon>Nematoda</taxon>
        <taxon>Chromadorea</taxon>
        <taxon>Rhabditida</taxon>
        <taxon>Tylenchina</taxon>
        <taxon>Tylenchomorpha</taxon>
        <taxon>Sphaerularioidea</taxon>
        <taxon>Anguinidae</taxon>
        <taxon>Anguininae</taxon>
        <taxon>Ditylenchus</taxon>
    </lineage>
</organism>
<keyword evidence="4" id="KW-1185">Reference proteome</keyword>
<comment type="caution">
    <text evidence="3">The sequence shown here is derived from an EMBL/GenBank/DDBJ whole genome shotgun (WGS) entry which is preliminary data.</text>
</comment>
<dbReference type="SUPFAM" id="SSF52047">
    <property type="entry name" value="RNI-like"/>
    <property type="match status" value="1"/>
</dbReference>